<keyword evidence="7" id="KW-0547">Nucleotide-binding</keyword>
<evidence type="ECO:0000256" key="12">
    <source>
        <dbReference type="ARBA" id="ARBA00023136"/>
    </source>
</evidence>
<dbReference type="SUPFAM" id="SSF55781">
    <property type="entry name" value="GAF domain-like"/>
    <property type="match status" value="1"/>
</dbReference>
<dbReference type="CDD" id="cd00075">
    <property type="entry name" value="HATPase"/>
    <property type="match status" value="1"/>
</dbReference>
<dbReference type="InterPro" id="IPR003852">
    <property type="entry name" value="Sig_transdc_His_kinase_KdpD_N"/>
</dbReference>
<dbReference type="Gene3D" id="1.10.287.130">
    <property type="match status" value="1"/>
</dbReference>
<comment type="catalytic activity">
    <reaction evidence="1">
        <text>ATP + protein L-histidine = ADP + protein N-phospho-L-histidine.</text>
        <dbReference type="EC" id="2.7.13.3"/>
    </reaction>
</comment>
<protein>
    <recommendedName>
        <fullName evidence="3">histidine kinase</fullName>
        <ecNumber evidence="3">2.7.13.3</ecNumber>
    </recommendedName>
</protein>
<dbReference type="EC" id="2.7.13.3" evidence="3"/>
<dbReference type="Gene3D" id="3.30.565.10">
    <property type="entry name" value="Histidine kinase-like ATPase, C-terminal domain"/>
    <property type="match status" value="1"/>
</dbReference>
<dbReference type="Pfam" id="PF13493">
    <property type="entry name" value="DUF4118"/>
    <property type="match status" value="1"/>
</dbReference>
<evidence type="ECO:0000256" key="7">
    <source>
        <dbReference type="ARBA" id="ARBA00022741"/>
    </source>
</evidence>
<keyword evidence="5" id="KW-0808">Transferase</keyword>
<dbReference type="InterPro" id="IPR029016">
    <property type="entry name" value="GAF-like_dom_sf"/>
</dbReference>
<evidence type="ECO:0000256" key="1">
    <source>
        <dbReference type="ARBA" id="ARBA00000085"/>
    </source>
</evidence>
<keyword evidence="6 13" id="KW-0812">Transmembrane</keyword>
<keyword evidence="8 15" id="KW-0418">Kinase</keyword>
<keyword evidence="11" id="KW-0902">Two-component regulatory system</keyword>
<dbReference type="Pfam" id="PF02518">
    <property type="entry name" value="HATPase_c"/>
    <property type="match status" value="1"/>
</dbReference>
<dbReference type="Pfam" id="PF00512">
    <property type="entry name" value="HisKA"/>
    <property type="match status" value="1"/>
</dbReference>
<dbReference type="SUPFAM" id="SSF47384">
    <property type="entry name" value="Homodimeric domain of signal transducing histidine kinase"/>
    <property type="match status" value="1"/>
</dbReference>
<feature type="domain" description="Histidine kinase" evidence="14">
    <location>
        <begin position="672"/>
        <end position="885"/>
    </location>
</feature>
<evidence type="ECO:0000256" key="5">
    <source>
        <dbReference type="ARBA" id="ARBA00022679"/>
    </source>
</evidence>
<evidence type="ECO:0000256" key="6">
    <source>
        <dbReference type="ARBA" id="ARBA00022692"/>
    </source>
</evidence>
<dbReference type="Gene3D" id="3.40.50.300">
    <property type="entry name" value="P-loop containing nucleotide triphosphate hydrolases"/>
    <property type="match status" value="1"/>
</dbReference>
<keyword evidence="9" id="KW-0067">ATP-binding</keyword>
<dbReference type="InterPro" id="IPR003594">
    <property type="entry name" value="HATPase_dom"/>
</dbReference>
<dbReference type="RefSeq" id="WP_323577063.1">
    <property type="nucleotide sequence ID" value="NZ_JAYGJQ010000002.1"/>
</dbReference>
<gene>
    <name evidence="15" type="ORF">SHI21_13170</name>
</gene>
<comment type="subcellular location">
    <subcellularLocation>
        <location evidence="2">Membrane</location>
        <topology evidence="2">Multi-pass membrane protein</topology>
    </subcellularLocation>
</comment>
<feature type="transmembrane region" description="Helical" evidence="13">
    <location>
        <begin position="404"/>
        <end position="423"/>
    </location>
</feature>
<dbReference type="Gene3D" id="1.20.120.620">
    <property type="entry name" value="Backbone structure of the membrane domain of e. Coli histidine kinase receptor kdpd"/>
    <property type="match status" value="1"/>
</dbReference>
<evidence type="ECO:0000256" key="9">
    <source>
        <dbReference type="ARBA" id="ARBA00022840"/>
    </source>
</evidence>
<reference evidence="15 16" key="1">
    <citation type="submission" date="2023-11" db="EMBL/GenBank/DDBJ databases">
        <title>A Novel Polar Bacteriovorax (B. antarcticus) Isolated from the Biocrust in Antarctica.</title>
        <authorList>
            <person name="Mun W."/>
            <person name="Choi S.Y."/>
            <person name="Mitchell R.J."/>
        </authorList>
    </citation>
    <scope>NUCLEOTIDE SEQUENCE [LARGE SCALE GENOMIC DNA]</scope>
    <source>
        <strain evidence="15 16">PP10</strain>
    </source>
</reference>
<dbReference type="InterPro" id="IPR005467">
    <property type="entry name" value="His_kinase_dom"/>
</dbReference>
<dbReference type="InterPro" id="IPR036890">
    <property type="entry name" value="HATPase_C_sf"/>
</dbReference>
<dbReference type="InterPro" id="IPR027417">
    <property type="entry name" value="P-loop_NTPase"/>
</dbReference>
<keyword evidence="10 13" id="KW-1133">Transmembrane helix</keyword>
<evidence type="ECO:0000313" key="15">
    <source>
        <dbReference type="EMBL" id="MEA9357169.1"/>
    </source>
</evidence>
<dbReference type="PANTHER" id="PTHR45569">
    <property type="entry name" value="SENSOR PROTEIN KDPD"/>
    <property type="match status" value="1"/>
</dbReference>
<feature type="transmembrane region" description="Helical" evidence="13">
    <location>
        <begin position="482"/>
        <end position="502"/>
    </location>
</feature>
<dbReference type="PROSITE" id="PS50109">
    <property type="entry name" value="HIS_KIN"/>
    <property type="match status" value="1"/>
</dbReference>
<dbReference type="PRINTS" id="PR00344">
    <property type="entry name" value="BCTRLSENSOR"/>
</dbReference>
<dbReference type="GO" id="GO:0016301">
    <property type="term" value="F:kinase activity"/>
    <property type="evidence" value="ECO:0007669"/>
    <property type="project" value="UniProtKB-KW"/>
</dbReference>
<dbReference type="InterPro" id="IPR003661">
    <property type="entry name" value="HisK_dim/P_dom"/>
</dbReference>
<dbReference type="CDD" id="cd00082">
    <property type="entry name" value="HisKA"/>
    <property type="match status" value="1"/>
</dbReference>
<dbReference type="InterPro" id="IPR052023">
    <property type="entry name" value="Histidine_kinase_KdpD"/>
</dbReference>
<dbReference type="InterPro" id="IPR004358">
    <property type="entry name" value="Sig_transdc_His_kin-like_C"/>
</dbReference>
<evidence type="ECO:0000256" key="4">
    <source>
        <dbReference type="ARBA" id="ARBA00022553"/>
    </source>
</evidence>
<evidence type="ECO:0000256" key="10">
    <source>
        <dbReference type="ARBA" id="ARBA00022989"/>
    </source>
</evidence>
<dbReference type="Gene3D" id="3.30.450.40">
    <property type="match status" value="1"/>
</dbReference>
<dbReference type="EMBL" id="JAYGJQ010000002">
    <property type="protein sequence ID" value="MEA9357169.1"/>
    <property type="molecule type" value="Genomic_DNA"/>
</dbReference>
<organism evidence="15 16">
    <name type="scientific">Bacteriovorax antarcticus</name>
    <dbReference type="NCBI Taxonomy" id="3088717"/>
    <lineage>
        <taxon>Bacteria</taxon>
        <taxon>Pseudomonadati</taxon>
        <taxon>Bdellovibrionota</taxon>
        <taxon>Bacteriovoracia</taxon>
        <taxon>Bacteriovoracales</taxon>
        <taxon>Bacteriovoracaceae</taxon>
        <taxon>Bacteriovorax</taxon>
    </lineage>
</organism>
<evidence type="ECO:0000256" key="13">
    <source>
        <dbReference type="SAM" id="Phobius"/>
    </source>
</evidence>
<dbReference type="InterPro" id="IPR036097">
    <property type="entry name" value="HisK_dim/P_sf"/>
</dbReference>
<proteinExistence type="predicted"/>
<evidence type="ECO:0000256" key="11">
    <source>
        <dbReference type="ARBA" id="ARBA00023012"/>
    </source>
</evidence>
<evidence type="ECO:0000259" key="14">
    <source>
        <dbReference type="PROSITE" id="PS50109"/>
    </source>
</evidence>
<keyword evidence="4" id="KW-0597">Phosphoprotein</keyword>
<evidence type="ECO:0000256" key="3">
    <source>
        <dbReference type="ARBA" id="ARBA00012438"/>
    </source>
</evidence>
<dbReference type="SMART" id="SM00387">
    <property type="entry name" value="HATPase_c"/>
    <property type="match status" value="1"/>
</dbReference>
<evidence type="ECO:0000313" key="16">
    <source>
        <dbReference type="Proteomes" id="UP001302274"/>
    </source>
</evidence>
<dbReference type="SUPFAM" id="SSF55874">
    <property type="entry name" value="ATPase domain of HSP90 chaperone/DNA topoisomerase II/histidine kinase"/>
    <property type="match status" value="1"/>
</dbReference>
<feature type="transmembrane region" description="Helical" evidence="13">
    <location>
        <begin position="435"/>
        <end position="462"/>
    </location>
</feature>
<accession>A0ABU5VVU5</accession>
<sequence length="898" mass="101838">MNDNNDRPNPEDLLKAVNRMEPQKKRGKLKIFLGMCPGVGKTYSMLKVGAEKVARGENVFIGVVETHGRAETELVSQAIPKIPKISVSYKNTNVEEMNLEAILSQKPDLVLVDELAHSNIESSRHKKRYQDIEEILAKGIDVYTTVNIQHIESIKDSVLKITGVNVRETVPDYFFDLADQIEIVDLAPEELLLRLKEGKVYLGDRADRAAENFFKIEHLIALRELALRFIAEKVDHELQDQMVLKGLSGGWKTSEKLLVGISHSPYSERLIRSTRRMSSMIDCPWFALYVQTGENLSEEDQKQLRANIELVQNLGGELITSMDTDLLNAFRRTCNDKRITQIILGRPDKRLFKDLLLGGNILDRLVDSKSEVDIHVIRSERLPVYKGLTSKIFKALPKINTSFYSYYGATWLILAISIVAYGITPFMGYRSMGSLFLVAILFFSTFLTRGPLIYCAFLSAFIWNFFFIPPKFTLAIQTKEDILMVVSYFIAALVGGILTSKIKRQEEILERREKLTRTLYEFTKELSSQSDEKKIIHFLRGTLEDNFGTNVKILVSDQSEKTLINDLLLNEKDYSVAIWSYHHNKKAGWSTATLSAADCISMPLSGESEVLGTVLFYPEDKKKQFNIEQEILIDSLMKQASLALERVIFGRQAQKLKLAEESKKLHETLLNSVSHEMRTPLTALIGSASALTNKVVVENAETRELLTGEIISSAKRLNRVVENLLDLSRLEREGFSLKREWFSFEEFFHDLKNQGRDELGAKNIQISGNQADLLEADFTLLLHAFSNLVSNAIRYAGKDAEIRIMLEDDSQKEFTLYFTDNGPGIQNKYKDDIFEKFFRLPNSAAGGLGLGLAIVKNIIELHKGHIELSDKFKGACYKITLPKKKIPTSMTELVNENE</sequence>
<keyword evidence="16" id="KW-1185">Reference proteome</keyword>
<dbReference type="PANTHER" id="PTHR45569:SF1">
    <property type="entry name" value="SENSOR PROTEIN KDPD"/>
    <property type="match status" value="1"/>
</dbReference>
<name>A0ABU5VVU5_9BACT</name>
<keyword evidence="12 13" id="KW-0472">Membrane</keyword>
<dbReference type="SMART" id="SM00388">
    <property type="entry name" value="HisKA"/>
    <property type="match status" value="1"/>
</dbReference>
<evidence type="ECO:0000256" key="2">
    <source>
        <dbReference type="ARBA" id="ARBA00004141"/>
    </source>
</evidence>
<evidence type="ECO:0000256" key="8">
    <source>
        <dbReference type="ARBA" id="ARBA00022777"/>
    </source>
</evidence>
<dbReference type="CDD" id="cd01987">
    <property type="entry name" value="USP_KdpD-like"/>
    <property type="match status" value="1"/>
</dbReference>
<dbReference type="InterPro" id="IPR025201">
    <property type="entry name" value="KdpD_TM"/>
</dbReference>
<dbReference type="InterPro" id="IPR038318">
    <property type="entry name" value="KdpD_sf"/>
</dbReference>
<dbReference type="Pfam" id="PF02702">
    <property type="entry name" value="KdpD"/>
    <property type="match status" value="1"/>
</dbReference>
<comment type="caution">
    <text evidence="15">The sequence shown here is derived from an EMBL/GenBank/DDBJ whole genome shotgun (WGS) entry which is preliminary data.</text>
</comment>
<dbReference type="Proteomes" id="UP001302274">
    <property type="component" value="Unassembled WGS sequence"/>
</dbReference>